<dbReference type="Proteomes" id="UP000309885">
    <property type="component" value="Unassembled WGS sequence"/>
</dbReference>
<evidence type="ECO:0000313" key="2">
    <source>
        <dbReference type="EMBL" id="TLF41860.1"/>
    </source>
</evidence>
<evidence type="ECO:0000259" key="1">
    <source>
        <dbReference type="PROSITE" id="PS50053"/>
    </source>
</evidence>
<proteinExistence type="predicted"/>
<dbReference type="InterPro" id="IPR029071">
    <property type="entry name" value="Ubiquitin-like_domsf"/>
</dbReference>
<sequence>MADKNEYVNVALEVVSDGDVKQERDLRVPKWITTRQLREQITEDLELDRNQLAIDILRLKYKDEILTDSQLMSNFSLAEGDVIDIILVAKGASKPITTEEE</sequence>
<dbReference type="Gene3D" id="3.10.20.90">
    <property type="entry name" value="Phosphatidylinositol 3-kinase Catalytic Subunit, Chain A, domain 1"/>
    <property type="match status" value="1"/>
</dbReference>
<evidence type="ECO:0000313" key="3">
    <source>
        <dbReference type="Proteomes" id="UP000309885"/>
    </source>
</evidence>
<dbReference type="SUPFAM" id="SSF54236">
    <property type="entry name" value="Ubiquitin-like"/>
    <property type="match status" value="1"/>
</dbReference>
<feature type="domain" description="Ubiquitin-like" evidence="1">
    <location>
        <begin position="8"/>
        <end position="92"/>
    </location>
</feature>
<reference evidence="2 3" key="1">
    <citation type="submission" date="2019-05" db="EMBL/GenBank/DDBJ databases">
        <title>Genome-based reclassification of Lactobacillus casei as Lactobacillus casei subsp. casei. subsp.nov., description of Lactobacillus casei subsp. zeae subsp. nov., and emended description of Lactobacillus casei.</title>
        <authorList>
            <person name="Huang C.-H."/>
        </authorList>
    </citation>
    <scope>NUCLEOTIDE SEQUENCE [LARGE SCALE GENOMIC DNA]</scope>
    <source>
        <strain evidence="2 3">CRBIP24.44</strain>
    </source>
</reference>
<comment type="caution">
    <text evidence="2">The sequence shown here is derived from an EMBL/GenBank/DDBJ whole genome shotgun (WGS) entry which is preliminary data.</text>
</comment>
<dbReference type="EMBL" id="VBWO01000001">
    <property type="protein sequence ID" value="TLF41860.1"/>
    <property type="molecule type" value="Genomic_DNA"/>
</dbReference>
<organism evidence="2 3">
    <name type="scientific">Lacticaseibacillus zeae</name>
    <name type="common">Lactobacillus zeae</name>
    <dbReference type="NCBI Taxonomy" id="57037"/>
    <lineage>
        <taxon>Bacteria</taxon>
        <taxon>Bacillati</taxon>
        <taxon>Bacillota</taxon>
        <taxon>Bacilli</taxon>
        <taxon>Lactobacillales</taxon>
        <taxon>Lactobacillaceae</taxon>
        <taxon>Lacticaseibacillus</taxon>
    </lineage>
</organism>
<dbReference type="AlphaFoldDB" id="A0A5R8LX58"/>
<gene>
    <name evidence="2" type="ORF">FEI15_01225</name>
</gene>
<dbReference type="InterPro" id="IPR000626">
    <property type="entry name" value="Ubiquitin-like_dom"/>
</dbReference>
<dbReference type="RefSeq" id="WP_087912682.1">
    <property type="nucleotide sequence ID" value="NZ_VBWO01000001.1"/>
</dbReference>
<name>A0A5R8LX58_LACZE</name>
<dbReference type="PROSITE" id="PS50053">
    <property type="entry name" value="UBIQUITIN_2"/>
    <property type="match status" value="1"/>
</dbReference>
<protein>
    <recommendedName>
        <fullName evidence="1">Ubiquitin-like domain-containing protein</fullName>
    </recommendedName>
</protein>
<accession>A0A5R8LX58</accession>